<sequence length="298" mass="31504">MPSLIDLDRAPGVTPSPASARKRWPWLRAGLVAAVLITLAADAPALRGLDQVLTISGPPTAGFRLGPDALYTAVFSPVPAIETTVTRYNLTGGSRWTTTVPVLTSDLVLDPAGNTLLVRDSSASRLIFLDTAAGTIRWQRTEPLLDLLTMTADRVLLRTGSNGTLTLADLRTGAPIWRHTVAPTTEVHPDETAGRIEVVTPDNQATTLRFADGSVLGRGIPTVRPEPAHAPTGAMDLHPDTERLGQTWILTPNPTGPGRRALGPVTVGSTDTCSSSTPYFACQTTSGPLTVWRLPASG</sequence>
<accession>A0ABQ4A283</accession>
<organism evidence="3 4">
    <name type="scientific">Winogradskya humida</name>
    <dbReference type="NCBI Taxonomy" id="113566"/>
    <lineage>
        <taxon>Bacteria</taxon>
        <taxon>Bacillati</taxon>
        <taxon>Actinomycetota</taxon>
        <taxon>Actinomycetes</taxon>
        <taxon>Micromonosporales</taxon>
        <taxon>Micromonosporaceae</taxon>
        <taxon>Winogradskya</taxon>
    </lineage>
</organism>
<dbReference type="InterPro" id="IPR011047">
    <property type="entry name" value="Quinoprotein_ADH-like_sf"/>
</dbReference>
<feature type="domain" description="Pyrrolo-quinoline quinone repeat" evidence="2">
    <location>
        <begin position="83"/>
        <end position="216"/>
    </location>
</feature>
<comment type="caution">
    <text evidence="3">The sequence shown here is derived from an EMBL/GenBank/DDBJ whole genome shotgun (WGS) entry which is preliminary data.</text>
</comment>
<proteinExistence type="predicted"/>
<dbReference type="Gene3D" id="2.130.10.10">
    <property type="entry name" value="YVTN repeat-like/Quinoprotein amine dehydrogenase"/>
    <property type="match status" value="1"/>
</dbReference>
<evidence type="ECO:0000256" key="1">
    <source>
        <dbReference type="SAM" id="MobiDB-lite"/>
    </source>
</evidence>
<dbReference type="EMBL" id="BOMN01000114">
    <property type="protein sequence ID" value="GIE24964.1"/>
    <property type="molecule type" value="Genomic_DNA"/>
</dbReference>
<evidence type="ECO:0000313" key="4">
    <source>
        <dbReference type="Proteomes" id="UP000603200"/>
    </source>
</evidence>
<name>A0ABQ4A283_9ACTN</name>
<dbReference type="Proteomes" id="UP000603200">
    <property type="component" value="Unassembled WGS sequence"/>
</dbReference>
<dbReference type="InterPro" id="IPR002372">
    <property type="entry name" value="PQQ_rpt_dom"/>
</dbReference>
<dbReference type="Pfam" id="PF13360">
    <property type="entry name" value="PQQ_2"/>
    <property type="match status" value="1"/>
</dbReference>
<evidence type="ECO:0000313" key="3">
    <source>
        <dbReference type="EMBL" id="GIE24964.1"/>
    </source>
</evidence>
<reference evidence="3 4" key="1">
    <citation type="submission" date="2021-01" db="EMBL/GenBank/DDBJ databases">
        <title>Whole genome shotgun sequence of Actinoplanes humidus NBRC 14915.</title>
        <authorList>
            <person name="Komaki H."/>
            <person name="Tamura T."/>
        </authorList>
    </citation>
    <scope>NUCLEOTIDE SEQUENCE [LARGE SCALE GENOMIC DNA]</scope>
    <source>
        <strain evidence="3 4">NBRC 14915</strain>
    </source>
</reference>
<gene>
    <name evidence="3" type="ORF">Ahu01nite_080660</name>
</gene>
<protein>
    <recommendedName>
        <fullName evidence="2">Pyrrolo-quinoline quinone repeat domain-containing protein</fullName>
    </recommendedName>
</protein>
<dbReference type="InterPro" id="IPR015943">
    <property type="entry name" value="WD40/YVTN_repeat-like_dom_sf"/>
</dbReference>
<keyword evidence="4" id="KW-1185">Reference proteome</keyword>
<feature type="region of interest" description="Disordered" evidence="1">
    <location>
        <begin position="1"/>
        <end position="20"/>
    </location>
</feature>
<evidence type="ECO:0000259" key="2">
    <source>
        <dbReference type="Pfam" id="PF13360"/>
    </source>
</evidence>
<dbReference type="SUPFAM" id="SSF50998">
    <property type="entry name" value="Quinoprotein alcohol dehydrogenase-like"/>
    <property type="match status" value="1"/>
</dbReference>
<dbReference type="RefSeq" id="WP_203841947.1">
    <property type="nucleotide sequence ID" value="NZ_BAAATV010000015.1"/>
</dbReference>